<proteinExistence type="inferred from homology"/>
<dbReference type="Pfam" id="PF05016">
    <property type="entry name" value="ParE_toxin"/>
    <property type="match status" value="1"/>
</dbReference>
<dbReference type="AlphaFoldDB" id="A0A495CY63"/>
<organism evidence="3 4">
    <name type="scientific">Maricaulis maris</name>
    <dbReference type="NCBI Taxonomy" id="74318"/>
    <lineage>
        <taxon>Bacteria</taxon>
        <taxon>Pseudomonadati</taxon>
        <taxon>Pseudomonadota</taxon>
        <taxon>Alphaproteobacteria</taxon>
        <taxon>Maricaulales</taxon>
        <taxon>Maricaulaceae</taxon>
        <taxon>Maricaulis</taxon>
    </lineage>
</organism>
<evidence type="ECO:0000256" key="2">
    <source>
        <dbReference type="PIRNR" id="PIRNR029218"/>
    </source>
</evidence>
<dbReference type="RefSeq" id="WP_121212561.1">
    <property type="nucleotide sequence ID" value="NZ_RBIM01000010.1"/>
</dbReference>
<protein>
    <recommendedName>
        <fullName evidence="2">Toxin</fullName>
    </recommendedName>
</protein>
<dbReference type="PIRSF" id="PIRSF029218">
    <property type="entry name" value="ParE"/>
    <property type="match status" value="1"/>
</dbReference>
<evidence type="ECO:0000313" key="4">
    <source>
        <dbReference type="Proteomes" id="UP000273675"/>
    </source>
</evidence>
<reference evidence="3 4" key="1">
    <citation type="submission" date="2018-10" db="EMBL/GenBank/DDBJ databases">
        <title>Genomic Encyclopedia of Type Strains, Phase IV (KMG-IV): sequencing the most valuable type-strain genomes for metagenomic binning, comparative biology and taxonomic classification.</title>
        <authorList>
            <person name="Goeker M."/>
        </authorList>
    </citation>
    <scope>NUCLEOTIDE SEQUENCE [LARGE SCALE GENOMIC DNA]</scope>
    <source>
        <strain evidence="3 4">DSM 4734</strain>
    </source>
</reference>
<dbReference type="InterPro" id="IPR007712">
    <property type="entry name" value="RelE/ParE_toxin"/>
</dbReference>
<comment type="caution">
    <text evidence="3">The sequence shown here is derived from an EMBL/GenBank/DDBJ whole genome shotgun (WGS) entry which is preliminary data.</text>
</comment>
<evidence type="ECO:0000313" key="3">
    <source>
        <dbReference type="EMBL" id="RKQ89510.1"/>
    </source>
</evidence>
<sequence>MAAYRLSAKADADIDAIYEYSILNFGLATASTYIDELFARFDLLADNPGWGNDYTHIAPGLRRYEHTRHPSITRFDTGDVLIIRVLGGRQDPARHF</sequence>
<gene>
    <name evidence="3" type="ORF">C7435_3371</name>
</gene>
<accession>A0A495CY63</accession>
<dbReference type="EMBL" id="RBIM01000010">
    <property type="protein sequence ID" value="RKQ89510.1"/>
    <property type="molecule type" value="Genomic_DNA"/>
</dbReference>
<comment type="similarity">
    <text evidence="2">Belongs to the RelE toxin family.</text>
</comment>
<dbReference type="InterPro" id="IPR028344">
    <property type="entry name" value="ParE1/4"/>
</dbReference>
<name>A0A495CY63_9PROT</name>
<dbReference type="InterPro" id="IPR035093">
    <property type="entry name" value="RelE/ParE_toxin_dom_sf"/>
</dbReference>
<dbReference type="OrthoDB" id="7173315at2"/>
<dbReference type="Gene3D" id="3.30.2310.20">
    <property type="entry name" value="RelE-like"/>
    <property type="match status" value="1"/>
</dbReference>
<dbReference type="Proteomes" id="UP000273675">
    <property type="component" value="Unassembled WGS sequence"/>
</dbReference>
<evidence type="ECO:0000256" key="1">
    <source>
        <dbReference type="ARBA" id="ARBA00022649"/>
    </source>
</evidence>
<keyword evidence="1" id="KW-1277">Toxin-antitoxin system</keyword>